<keyword evidence="1" id="KW-0812">Transmembrane</keyword>
<dbReference type="EMBL" id="VUMB01000041">
    <property type="protein sequence ID" value="MSS41577.1"/>
    <property type="molecule type" value="Genomic_DNA"/>
</dbReference>
<dbReference type="Gene3D" id="2.60.40.1630">
    <property type="entry name" value="bacillus anthracis domain"/>
    <property type="match status" value="1"/>
</dbReference>
<gene>
    <name evidence="3" type="ORF">FYJ37_14875</name>
</gene>
<dbReference type="InterPro" id="IPR025436">
    <property type="entry name" value="DUF4179"/>
</dbReference>
<accession>A0A844FB21</accession>
<feature type="transmembrane region" description="Helical" evidence="1">
    <location>
        <begin position="47"/>
        <end position="66"/>
    </location>
</feature>
<evidence type="ECO:0000259" key="2">
    <source>
        <dbReference type="Pfam" id="PF13786"/>
    </source>
</evidence>
<comment type="caution">
    <text evidence="3">The sequence shown here is derived from an EMBL/GenBank/DDBJ whole genome shotgun (WGS) entry which is preliminary data.</text>
</comment>
<organism evidence="3 4">
    <name type="scientific">Clostridium scindens (strain JCM 10418 / VPI 12708)</name>
    <dbReference type="NCBI Taxonomy" id="29347"/>
    <lineage>
        <taxon>Bacteria</taxon>
        <taxon>Bacillati</taxon>
        <taxon>Bacillota</taxon>
        <taxon>Clostridia</taxon>
        <taxon>Lachnospirales</taxon>
        <taxon>Lachnospiraceae</taxon>
    </lineage>
</organism>
<evidence type="ECO:0000256" key="1">
    <source>
        <dbReference type="SAM" id="Phobius"/>
    </source>
</evidence>
<sequence>MKNIYELMNEIKTDTENYPQEVLSEFEAKKWNKKLSKELKRPRRKKYASIAACVVICMALLAAGPFREQVKAAMNSTIDSLNEWLAMDITDRDVSPYTNVINTSVKDDKIDVKVEAVVVDDRELLISTIQDFSKRKDIKKHMKQLDGDVERLGVWGLEFDSFDEIRKELKERPEEDPIYNEIPFLGTIVTLDGEQIKGTQIIKPKDYEKGKMRVIYRYDIDRKEAFDLSKELEMKIEFQDVNRISDGKWEFAFKADGRELAANTMTVDLDQKVALPDGSEIRLTSYKRNELGTYIYYEGKTPKNYLTQFRGTNDREETVWFIDYGNGRFQLDLWNEMRTQDIESLTLSVYSAEITSKGQSVKESSYKPYGEPFTISVK</sequence>
<name>A0A844FB21_CLOSV</name>
<dbReference type="Proteomes" id="UP000462363">
    <property type="component" value="Unassembled WGS sequence"/>
</dbReference>
<dbReference type="Pfam" id="PF13786">
    <property type="entry name" value="DUF4179"/>
    <property type="match status" value="1"/>
</dbReference>
<evidence type="ECO:0000313" key="3">
    <source>
        <dbReference type="EMBL" id="MSS41577.1"/>
    </source>
</evidence>
<keyword evidence="1" id="KW-1133">Transmembrane helix</keyword>
<keyword evidence="1" id="KW-0472">Membrane</keyword>
<reference evidence="3 4" key="1">
    <citation type="submission" date="2019-08" db="EMBL/GenBank/DDBJ databases">
        <title>In-depth cultivation of the pig gut microbiome towards novel bacterial diversity and tailored functional studies.</title>
        <authorList>
            <person name="Wylensek D."/>
            <person name="Hitch T.C.A."/>
            <person name="Clavel T."/>
        </authorList>
    </citation>
    <scope>NUCLEOTIDE SEQUENCE [LARGE SCALE GENOMIC DNA]</scope>
    <source>
        <strain evidence="3 4">BL-389-WT-3D</strain>
    </source>
</reference>
<proteinExistence type="predicted"/>
<protein>
    <submittedName>
        <fullName evidence="3">DUF4179 domain-containing protein</fullName>
    </submittedName>
</protein>
<dbReference type="AlphaFoldDB" id="A0A844FB21"/>
<evidence type="ECO:0000313" key="4">
    <source>
        <dbReference type="Proteomes" id="UP000462363"/>
    </source>
</evidence>
<dbReference type="RefSeq" id="WP_009248729.1">
    <property type="nucleotide sequence ID" value="NZ_AP024846.1"/>
</dbReference>
<feature type="domain" description="DUF4179" evidence="2">
    <location>
        <begin position="43"/>
        <end position="127"/>
    </location>
</feature>